<feature type="region of interest" description="Disordered" evidence="8">
    <location>
        <begin position="1"/>
        <end position="20"/>
    </location>
</feature>
<dbReference type="InterPro" id="IPR027417">
    <property type="entry name" value="P-loop_NTPase"/>
</dbReference>
<accession>A0A061G8R6</accession>
<dbReference type="Gene3D" id="1.10.10.10">
    <property type="entry name" value="Winged helix-like DNA-binding domain superfamily/Winged helix DNA-binding domain"/>
    <property type="match status" value="1"/>
</dbReference>
<evidence type="ECO:0000256" key="3">
    <source>
        <dbReference type="ARBA" id="ARBA00022737"/>
    </source>
</evidence>
<dbReference type="InterPro" id="IPR002182">
    <property type="entry name" value="NB-ARC"/>
</dbReference>
<keyword evidence="11" id="KW-1185">Reference proteome</keyword>
<dbReference type="PROSITE" id="PS51450">
    <property type="entry name" value="LRR"/>
    <property type="match status" value="1"/>
</dbReference>
<dbReference type="InterPro" id="IPR032675">
    <property type="entry name" value="LRR_dom_sf"/>
</dbReference>
<sequence length="828" mass="93804">MTHNFIKSESTYRSKPPSDSSLLVNQTPHLIMGSLCTFQIGIDTIISDCRDCIVGQACYTCKLKRNHKALTRARENLEARKGDVNDSVARAEQQLIKPSNEVKLWLTRPEKTIEKAEKLIDRASGEIEKLRLAGCFSKDCKSSYKFGKQVARELKEIGVLLNEGYFDKIGEKEAASKVERRPSEPTVGLGSTLSLVRSSLEDNNVGIIGLYGLGGVGKTSLLTEINNMLCDPPIRYDVVIWVESSRSDTVQEKICEKIRPSDEPWKKKVGGEMAQDIYRILSQRKFVLLLDDVWKLVNLKDVGIPNPSPENGSKVVLTTRLSHVCRAMRAQRIIEVKCLGEPEAWTLFQQKVTFTNSDPEVREVAKSVAAECGGLPLALDIIGRAMTGKTRRESWDFAKKVLKNSAHKFVEIRKLYSVLSDSYETLLRDRMKSCFLYSSLFPEGSPILKSSLINYWFGEGLLDMFESINDALTHGHYVIEQLVSANLFQQDEKDDYVKLHDVIRDMALWIACGREAAGKRFLVQAGLQLTEAPKVGNWKDMRRMSLMQNEIKNLSFIPRCPKIETLFLNSNDLQVIKGGFFQSIRNLRVLNLSDNRNLTRLPEGISELVSLECLDLSSTGLRELPIKLESLSKLKLLDLKNIKKMERIPQKLIRLIEELRRLQDLNMLSTHIGSISALERFLSSHNLRGCMVELWLHTLSESEELNVISLANMKLESLNVCNCEIMKEVIRIQIPTNTPRFDKLGTVEISFGHNLKDTTWLILAPNLKSLTVAFCQEMEKIMSKHKLSEVANVVGDLDSKQFDKLQILWLNTLPNWKAYAGKPYLSHV</sequence>
<comment type="similarity">
    <text evidence="1">Belongs to the disease resistance NB-LRR family.</text>
</comment>
<dbReference type="EMBL" id="CM001884">
    <property type="protein sequence ID" value="EOY25813.1"/>
    <property type="molecule type" value="Genomic_DNA"/>
</dbReference>
<feature type="coiled-coil region" evidence="7">
    <location>
        <begin position="74"/>
        <end position="133"/>
    </location>
</feature>
<dbReference type="Pfam" id="PF00931">
    <property type="entry name" value="NB-ARC"/>
    <property type="match status" value="1"/>
</dbReference>
<proteinExistence type="inferred from homology"/>
<dbReference type="AlphaFoldDB" id="A0A061G8R6"/>
<evidence type="ECO:0000259" key="9">
    <source>
        <dbReference type="SMART" id="SM00382"/>
    </source>
</evidence>
<dbReference type="FunFam" id="3.40.50.300:FF:001091">
    <property type="entry name" value="Probable disease resistance protein At1g61300"/>
    <property type="match status" value="1"/>
</dbReference>
<evidence type="ECO:0000256" key="8">
    <source>
        <dbReference type="SAM" id="MobiDB-lite"/>
    </source>
</evidence>
<dbReference type="Pfam" id="PF13855">
    <property type="entry name" value="LRR_8"/>
    <property type="match status" value="1"/>
</dbReference>
<evidence type="ECO:0000256" key="4">
    <source>
        <dbReference type="ARBA" id="ARBA00022741"/>
    </source>
</evidence>
<dbReference type="PRINTS" id="PR00364">
    <property type="entry name" value="DISEASERSIST"/>
</dbReference>
<organism evidence="10 11">
    <name type="scientific">Theobroma cacao</name>
    <name type="common">Cacao</name>
    <name type="synonym">Cocoa</name>
    <dbReference type="NCBI Taxonomy" id="3641"/>
    <lineage>
        <taxon>Eukaryota</taxon>
        <taxon>Viridiplantae</taxon>
        <taxon>Streptophyta</taxon>
        <taxon>Embryophyta</taxon>
        <taxon>Tracheophyta</taxon>
        <taxon>Spermatophyta</taxon>
        <taxon>Magnoliopsida</taxon>
        <taxon>eudicotyledons</taxon>
        <taxon>Gunneridae</taxon>
        <taxon>Pentapetalae</taxon>
        <taxon>rosids</taxon>
        <taxon>malvids</taxon>
        <taxon>Malvales</taxon>
        <taxon>Malvaceae</taxon>
        <taxon>Byttnerioideae</taxon>
        <taxon>Theobroma</taxon>
    </lineage>
</organism>
<dbReference type="eggNOG" id="KOG4658">
    <property type="taxonomic scope" value="Eukaryota"/>
</dbReference>
<dbReference type="HOGENOM" id="CLU_000427_4_0_1"/>
<dbReference type="Gramene" id="EOY25813">
    <property type="protein sequence ID" value="EOY25813"/>
    <property type="gene ID" value="TCM_027178"/>
</dbReference>
<protein>
    <submittedName>
        <fullName evidence="10">Cc-nbs-lrr resistance-like protein</fullName>
    </submittedName>
</protein>
<keyword evidence="4" id="KW-0547">Nucleotide-binding</keyword>
<dbReference type="FunFam" id="1.10.10.10:FF:000322">
    <property type="entry name" value="Probable disease resistance protein At1g63360"/>
    <property type="match status" value="1"/>
</dbReference>
<dbReference type="InterPro" id="IPR058922">
    <property type="entry name" value="WHD_DRP"/>
</dbReference>
<gene>
    <name evidence="10" type="ORF">TCM_027178</name>
</gene>
<evidence type="ECO:0000313" key="10">
    <source>
        <dbReference type="EMBL" id="EOY25813.1"/>
    </source>
</evidence>
<evidence type="ECO:0000256" key="1">
    <source>
        <dbReference type="ARBA" id="ARBA00008894"/>
    </source>
</evidence>
<dbReference type="InterPro" id="IPR050905">
    <property type="entry name" value="Plant_NBS-LRR"/>
</dbReference>
<dbReference type="Proteomes" id="UP000026915">
    <property type="component" value="Chromosome 6"/>
</dbReference>
<keyword evidence="5" id="KW-0611">Plant defense</keyword>
<dbReference type="InterPro" id="IPR003593">
    <property type="entry name" value="AAA+_ATPase"/>
</dbReference>
<evidence type="ECO:0000256" key="2">
    <source>
        <dbReference type="ARBA" id="ARBA00022614"/>
    </source>
</evidence>
<keyword evidence="3" id="KW-0677">Repeat</keyword>
<dbReference type="PANTHER" id="PTHR33463">
    <property type="entry name" value="NB-ARC DOMAIN-CONTAINING PROTEIN-RELATED"/>
    <property type="match status" value="1"/>
</dbReference>
<evidence type="ECO:0000256" key="6">
    <source>
        <dbReference type="ARBA" id="ARBA00022840"/>
    </source>
</evidence>
<dbReference type="Gene3D" id="3.40.50.300">
    <property type="entry name" value="P-loop containing nucleotide triphosphate hydrolases"/>
    <property type="match status" value="1"/>
</dbReference>
<dbReference type="GO" id="GO:0006952">
    <property type="term" value="P:defense response"/>
    <property type="evidence" value="ECO:0007669"/>
    <property type="project" value="UniProtKB-KW"/>
</dbReference>
<dbReference type="SUPFAM" id="SSF52058">
    <property type="entry name" value="L domain-like"/>
    <property type="match status" value="1"/>
</dbReference>
<dbReference type="GO" id="GO:0005524">
    <property type="term" value="F:ATP binding"/>
    <property type="evidence" value="ECO:0007669"/>
    <property type="project" value="UniProtKB-KW"/>
</dbReference>
<dbReference type="SMART" id="SM00382">
    <property type="entry name" value="AAA"/>
    <property type="match status" value="1"/>
</dbReference>
<dbReference type="InterPro" id="IPR001611">
    <property type="entry name" value="Leu-rich_rpt"/>
</dbReference>
<dbReference type="GO" id="GO:0043531">
    <property type="term" value="F:ADP binding"/>
    <property type="evidence" value="ECO:0007669"/>
    <property type="project" value="InterPro"/>
</dbReference>
<keyword evidence="2" id="KW-0433">Leucine-rich repeat</keyword>
<evidence type="ECO:0000256" key="5">
    <source>
        <dbReference type="ARBA" id="ARBA00022821"/>
    </source>
</evidence>
<evidence type="ECO:0000256" key="7">
    <source>
        <dbReference type="SAM" id="Coils"/>
    </source>
</evidence>
<dbReference type="Gene3D" id="3.80.10.10">
    <property type="entry name" value="Ribonuclease Inhibitor"/>
    <property type="match status" value="1"/>
</dbReference>
<name>A0A061G8R6_THECC</name>
<dbReference type="Gene3D" id="1.10.8.430">
    <property type="entry name" value="Helical domain of apoptotic protease-activating factors"/>
    <property type="match status" value="1"/>
</dbReference>
<evidence type="ECO:0000313" key="11">
    <source>
        <dbReference type="Proteomes" id="UP000026915"/>
    </source>
</evidence>
<reference evidence="10 11" key="1">
    <citation type="journal article" date="2013" name="Genome Biol.">
        <title>The genome sequence of the most widely cultivated cacao type and its use to identify candidate genes regulating pod color.</title>
        <authorList>
            <person name="Motamayor J.C."/>
            <person name="Mockaitis K."/>
            <person name="Schmutz J."/>
            <person name="Haiminen N."/>
            <person name="Iii D.L."/>
            <person name="Cornejo O."/>
            <person name="Findley S.D."/>
            <person name="Zheng P."/>
            <person name="Utro F."/>
            <person name="Royaert S."/>
            <person name="Saski C."/>
            <person name="Jenkins J."/>
            <person name="Podicheti R."/>
            <person name="Zhao M."/>
            <person name="Scheffler B.E."/>
            <person name="Stack J.C."/>
            <person name="Feltus F.A."/>
            <person name="Mustiga G.M."/>
            <person name="Amores F."/>
            <person name="Phillips W."/>
            <person name="Marelli J.P."/>
            <person name="May G.D."/>
            <person name="Shapiro H."/>
            <person name="Ma J."/>
            <person name="Bustamante C.D."/>
            <person name="Schnell R.J."/>
            <person name="Main D."/>
            <person name="Gilbert D."/>
            <person name="Parida L."/>
            <person name="Kuhn D.N."/>
        </authorList>
    </citation>
    <scope>NUCLEOTIDE SEQUENCE [LARGE SCALE GENOMIC DNA]</scope>
    <source>
        <strain evidence="11">cv. Matina 1-6</strain>
    </source>
</reference>
<dbReference type="Pfam" id="PF23559">
    <property type="entry name" value="WHD_DRP"/>
    <property type="match status" value="1"/>
</dbReference>
<dbReference type="InterPro" id="IPR042197">
    <property type="entry name" value="Apaf_helical"/>
</dbReference>
<feature type="domain" description="AAA+ ATPase" evidence="9">
    <location>
        <begin position="204"/>
        <end position="341"/>
    </location>
</feature>
<dbReference type="InParanoid" id="A0A061G8R6"/>
<keyword evidence="7" id="KW-0175">Coiled coil</keyword>
<keyword evidence="6" id="KW-0067">ATP-binding</keyword>
<dbReference type="SUPFAM" id="SSF52540">
    <property type="entry name" value="P-loop containing nucleoside triphosphate hydrolases"/>
    <property type="match status" value="1"/>
</dbReference>
<dbReference type="PANTHER" id="PTHR33463:SF220">
    <property type="entry name" value="NB-ARC DOMAIN-CONTAINING PROTEIN"/>
    <property type="match status" value="1"/>
</dbReference>
<dbReference type="InterPro" id="IPR036388">
    <property type="entry name" value="WH-like_DNA-bd_sf"/>
</dbReference>